<evidence type="ECO:0000313" key="1">
    <source>
        <dbReference type="EMBL" id="KAK2159480.1"/>
    </source>
</evidence>
<sequence>MNANNINNNVCGSTHPNIHAHSFIEKLILH</sequence>
<dbReference type="EMBL" id="JAODUP010000152">
    <property type="protein sequence ID" value="KAK2159480.1"/>
    <property type="molecule type" value="Genomic_DNA"/>
</dbReference>
<evidence type="ECO:0000313" key="2">
    <source>
        <dbReference type="Proteomes" id="UP001208570"/>
    </source>
</evidence>
<keyword evidence="2" id="KW-1185">Reference proteome</keyword>
<dbReference type="AlphaFoldDB" id="A0AAD9JW98"/>
<accession>A0AAD9JW98</accession>
<reference evidence="1" key="1">
    <citation type="journal article" date="2023" name="Mol. Biol. Evol.">
        <title>Third-Generation Sequencing Reveals the Adaptive Role of the Epigenome in Three Deep-Sea Polychaetes.</title>
        <authorList>
            <person name="Perez M."/>
            <person name="Aroh O."/>
            <person name="Sun Y."/>
            <person name="Lan Y."/>
            <person name="Juniper S.K."/>
            <person name="Young C.R."/>
            <person name="Angers B."/>
            <person name="Qian P.Y."/>
        </authorList>
    </citation>
    <scope>NUCLEOTIDE SEQUENCE</scope>
    <source>
        <strain evidence="1">P08H-3</strain>
    </source>
</reference>
<proteinExistence type="predicted"/>
<dbReference type="Proteomes" id="UP001208570">
    <property type="component" value="Unassembled WGS sequence"/>
</dbReference>
<organism evidence="1 2">
    <name type="scientific">Paralvinella palmiformis</name>
    <dbReference type="NCBI Taxonomy" id="53620"/>
    <lineage>
        <taxon>Eukaryota</taxon>
        <taxon>Metazoa</taxon>
        <taxon>Spiralia</taxon>
        <taxon>Lophotrochozoa</taxon>
        <taxon>Annelida</taxon>
        <taxon>Polychaeta</taxon>
        <taxon>Sedentaria</taxon>
        <taxon>Canalipalpata</taxon>
        <taxon>Terebellida</taxon>
        <taxon>Terebelliformia</taxon>
        <taxon>Alvinellidae</taxon>
        <taxon>Paralvinella</taxon>
    </lineage>
</organism>
<protein>
    <submittedName>
        <fullName evidence="1">Uncharacterized protein</fullName>
    </submittedName>
</protein>
<gene>
    <name evidence="1" type="ORF">LSH36_152g04026</name>
</gene>
<name>A0AAD9JW98_9ANNE</name>
<comment type="caution">
    <text evidence="1">The sequence shown here is derived from an EMBL/GenBank/DDBJ whole genome shotgun (WGS) entry which is preliminary data.</text>
</comment>